<dbReference type="GO" id="GO:0005886">
    <property type="term" value="C:plasma membrane"/>
    <property type="evidence" value="ECO:0007669"/>
    <property type="project" value="UniProtKB-SubCell"/>
</dbReference>
<keyword evidence="5 6" id="KW-0472">Membrane</keyword>
<feature type="transmembrane region" description="Helical" evidence="6">
    <location>
        <begin position="190"/>
        <end position="211"/>
    </location>
</feature>
<accession>A0AAE3KW41</accession>
<feature type="transmembrane region" description="Helical" evidence="6">
    <location>
        <begin position="145"/>
        <end position="170"/>
    </location>
</feature>
<dbReference type="AlphaFoldDB" id="A0AAE3KW41"/>
<comment type="subcellular location">
    <subcellularLocation>
        <location evidence="1">Cell membrane</location>
        <topology evidence="1">Multi-pass membrane protein</topology>
    </subcellularLocation>
</comment>
<gene>
    <name evidence="7" type="ORF">EGI31_04730</name>
</gene>
<evidence type="ECO:0000256" key="4">
    <source>
        <dbReference type="ARBA" id="ARBA00022989"/>
    </source>
</evidence>
<dbReference type="InterPro" id="IPR018385">
    <property type="entry name" value="C4_dicarb_anaerob_car-like"/>
</dbReference>
<evidence type="ECO:0000256" key="3">
    <source>
        <dbReference type="ARBA" id="ARBA00022692"/>
    </source>
</evidence>
<dbReference type="PANTHER" id="PTHR43652">
    <property type="entry name" value="BASIC AMINO ACID ANTIPORTER YFCC-RELATED"/>
    <property type="match status" value="1"/>
</dbReference>
<proteinExistence type="predicted"/>
<feature type="transmembrane region" description="Helical" evidence="6">
    <location>
        <begin position="252"/>
        <end position="270"/>
    </location>
</feature>
<protein>
    <submittedName>
        <fullName evidence="7">YfcC family protein</fullName>
    </submittedName>
</protein>
<keyword evidence="3 6" id="KW-0812">Transmembrane</keyword>
<evidence type="ECO:0000256" key="2">
    <source>
        <dbReference type="ARBA" id="ARBA00022475"/>
    </source>
</evidence>
<feature type="transmembrane region" description="Helical" evidence="6">
    <location>
        <begin position="114"/>
        <end position="133"/>
    </location>
</feature>
<dbReference type="PANTHER" id="PTHR43652:SF2">
    <property type="entry name" value="BASIC AMINO ACID ANTIPORTER YFCC-RELATED"/>
    <property type="match status" value="1"/>
</dbReference>
<dbReference type="RefSeq" id="WP_255036007.1">
    <property type="nucleotide sequence ID" value="NZ_RJUF01000007.1"/>
</dbReference>
<keyword evidence="8" id="KW-1185">Reference proteome</keyword>
<evidence type="ECO:0000256" key="5">
    <source>
        <dbReference type="ARBA" id="ARBA00023136"/>
    </source>
</evidence>
<keyword evidence="2" id="KW-1003">Cell membrane</keyword>
<organism evidence="7 8">
    <name type="scientific">Lacihabitans soyangensis</name>
    <dbReference type="NCBI Taxonomy" id="869394"/>
    <lineage>
        <taxon>Bacteria</taxon>
        <taxon>Pseudomonadati</taxon>
        <taxon>Bacteroidota</taxon>
        <taxon>Cytophagia</taxon>
        <taxon>Cytophagales</taxon>
        <taxon>Leadbetterellaceae</taxon>
        <taxon>Lacihabitans</taxon>
    </lineage>
</organism>
<feature type="transmembrane region" description="Helical" evidence="6">
    <location>
        <begin position="73"/>
        <end position="94"/>
    </location>
</feature>
<keyword evidence="4 6" id="KW-1133">Transmembrane helix</keyword>
<dbReference type="Pfam" id="PF03606">
    <property type="entry name" value="DcuC"/>
    <property type="match status" value="1"/>
</dbReference>
<dbReference type="EMBL" id="RJUF01000007">
    <property type="protein sequence ID" value="MCP9762250.1"/>
    <property type="molecule type" value="Genomic_DNA"/>
</dbReference>
<evidence type="ECO:0000256" key="6">
    <source>
        <dbReference type="SAM" id="Phobius"/>
    </source>
</evidence>
<feature type="transmembrane region" description="Helical" evidence="6">
    <location>
        <begin position="436"/>
        <end position="457"/>
    </location>
</feature>
<evidence type="ECO:0000313" key="7">
    <source>
        <dbReference type="EMBL" id="MCP9762250.1"/>
    </source>
</evidence>
<reference evidence="7 8" key="1">
    <citation type="submission" date="2018-11" db="EMBL/GenBank/DDBJ databases">
        <title>Novel bacteria species description.</title>
        <authorList>
            <person name="Han J.-H."/>
        </authorList>
    </citation>
    <scope>NUCLEOTIDE SEQUENCE [LARGE SCALE GENOMIC DNA]</scope>
    <source>
        <strain evidence="7 8">KCTC23259</strain>
    </source>
</reference>
<comment type="caution">
    <text evidence="7">The sequence shown here is derived from an EMBL/GenBank/DDBJ whole genome shotgun (WGS) entry which is preliminary data.</text>
</comment>
<sequence>MKKWYEYIPHPVIILFGMIVLAWLFTYMLPAGEFDRVEVDGKLKVVAGSFHFVESAKLSPTVIFQSMPKGYKAAIEVIFIIVASGIMFGVLNATGAVENVVGSFVKVLRQKNQSLLIAGMTFVYGVLGMFIGYENNIAMIPIAAVLSLAIGGDLVLATGIAVGGVTVGFGLSPFNPYTVGTAQRIADLPLFSGALLRIILCVLGLIVMAWYNISYFKKIKSTPEKGLGTDLDNSGFSLSKAIDQFRMGTKDWVILLAFVAMLAIMIYGVFQYKWYLNDISALFLMLTVFLIFFLKKSNIEIGEIILDSVAKVAPGAFMVGFAATIRIVMEEGKVSDSITFYLANSLEGLPNYLSAVGMVATQSLMNFMIPSGSGQALATMPILIPLGEMLHLTKQTVVLAFQVGDGVSNLVNPTFGGLIAMIAICRVPFERWLRFIAPVVAILVALTVIFVIISVMINYGPA</sequence>
<feature type="transmembrane region" description="Helical" evidence="6">
    <location>
        <begin position="12"/>
        <end position="29"/>
    </location>
</feature>
<dbReference type="InterPro" id="IPR051679">
    <property type="entry name" value="DASS-Related_Transporters"/>
</dbReference>
<evidence type="ECO:0000313" key="8">
    <source>
        <dbReference type="Proteomes" id="UP001204144"/>
    </source>
</evidence>
<evidence type="ECO:0000256" key="1">
    <source>
        <dbReference type="ARBA" id="ARBA00004651"/>
    </source>
</evidence>
<feature type="transmembrane region" description="Helical" evidence="6">
    <location>
        <begin position="276"/>
        <end position="294"/>
    </location>
</feature>
<name>A0AAE3KW41_9BACT</name>
<dbReference type="Proteomes" id="UP001204144">
    <property type="component" value="Unassembled WGS sequence"/>
</dbReference>